<feature type="chain" id="PRO_5046083277" evidence="1">
    <location>
        <begin position="22"/>
        <end position="123"/>
    </location>
</feature>
<dbReference type="RefSeq" id="WP_269336822.1">
    <property type="nucleotide sequence ID" value="NZ_JBFSSG010000001.1"/>
</dbReference>
<dbReference type="Proteomes" id="UP001570071">
    <property type="component" value="Unassembled WGS sequence"/>
</dbReference>
<feature type="signal peptide" evidence="1">
    <location>
        <begin position="1"/>
        <end position="21"/>
    </location>
</feature>
<organism evidence="2 3">
    <name type="scientific">Vibrio pomeroyi</name>
    <dbReference type="NCBI Taxonomy" id="198832"/>
    <lineage>
        <taxon>Bacteria</taxon>
        <taxon>Pseudomonadati</taxon>
        <taxon>Pseudomonadota</taxon>
        <taxon>Gammaproteobacteria</taxon>
        <taxon>Vibrionales</taxon>
        <taxon>Vibrionaceae</taxon>
        <taxon>Vibrio</taxon>
    </lineage>
</organism>
<gene>
    <name evidence="2" type="ORF">AB6D66_00940</name>
</gene>
<sequence>MRKIAATVLLGLMATSPASYAEKLPDWVENIPKGHNIYCVPVTNKLETARKIASLFAGEDMGLGIEHSEVTGKETARTTSINGDVHSRYEMDIEIVSTGEAPQVLVVNETMIDDELCVLVKAG</sequence>
<evidence type="ECO:0000313" key="2">
    <source>
        <dbReference type="EMBL" id="MEZ8719612.1"/>
    </source>
</evidence>
<reference evidence="2 3" key="1">
    <citation type="journal article" date="2024" name="ISME J.">
        <title>Tailless and filamentous prophages are predominant in marine Vibrio.</title>
        <authorList>
            <person name="Steensen K."/>
            <person name="Seneca J."/>
            <person name="Bartlau N."/>
            <person name="Yu X.A."/>
            <person name="Hussain F.A."/>
            <person name="Polz M.F."/>
        </authorList>
    </citation>
    <scope>NUCLEOTIDE SEQUENCE [LARGE SCALE GENOMIC DNA]</scope>
    <source>
        <strain evidence="2 3">10N.239.312.F12</strain>
    </source>
</reference>
<keyword evidence="1" id="KW-0732">Signal</keyword>
<proteinExistence type="predicted"/>
<keyword evidence="3" id="KW-1185">Reference proteome</keyword>
<evidence type="ECO:0000256" key="1">
    <source>
        <dbReference type="SAM" id="SignalP"/>
    </source>
</evidence>
<dbReference type="EMBL" id="JBFSSG010000001">
    <property type="protein sequence ID" value="MEZ8719612.1"/>
    <property type="molecule type" value="Genomic_DNA"/>
</dbReference>
<name>A0ABV4MR47_9VIBR</name>
<evidence type="ECO:0000313" key="3">
    <source>
        <dbReference type="Proteomes" id="UP001570071"/>
    </source>
</evidence>
<protein>
    <submittedName>
        <fullName evidence="2">Uncharacterized protein</fullName>
    </submittedName>
</protein>
<comment type="caution">
    <text evidence="2">The sequence shown here is derived from an EMBL/GenBank/DDBJ whole genome shotgun (WGS) entry which is preliminary data.</text>
</comment>
<accession>A0ABV4MR47</accession>